<protein>
    <submittedName>
        <fullName evidence="2">Methylmalonyl-CoA carboxyltransferase</fullName>
    </submittedName>
</protein>
<evidence type="ECO:0000256" key="1">
    <source>
        <dbReference type="SAM" id="MobiDB-lite"/>
    </source>
</evidence>
<dbReference type="Proteomes" id="UP000297703">
    <property type="component" value="Unassembled WGS sequence"/>
</dbReference>
<proteinExistence type="predicted"/>
<dbReference type="EMBL" id="QXTE01000547">
    <property type="protein sequence ID" value="TFJ96989.1"/>
    <property type="molecule type" value="Genomic_DNA"/>
</dbReference>
<organism evidence="2 3">
    <name type="scientific">Platysternon megacephalum</name>
    <name type="common">big-headed turtle</name>
    <dbReference type="NCBI Taxonomy" id="55544"/>
    <lineage>
        <taxon>Eukaryota</taxon>
        <taxon>Metazoa</taxon>
        <taxon>Chordata</taxon>
        <taxon>Craniata</taxon>
        <taxon>Vertebrata</taxon>
        <taxon>Euteleostomi</taxon>
        <taxon>Archelosauria</taxon>
        <taxon>Testudinata</taxon>
        <taxon>Testudines</taxon>
        <taxon>Cryptodira</taxon>
        <taxon>Durocryptodira</taxon>
        <taxon>Testudinoidea</taxon>
        <taxon>Platysternidae</taxon>
        <taxon>Platysternon</taxon>
    </lineage>
</organism>
<reference evidence="2 3" key="1">
    <citation type="submission" date="2019-04" db="EMBL/GenBank/DDBJ databases">
        <title>Draft genome of the big-headed turtle Platysternon megacephalum.</title>
        <authorList>
            <person name="Gong S."/>
        </authorList>
    </citation>
    <scope>NUCLEOTIDE SEQUENCE [LARGE SCALE GENOMIC DNA]</scope>
    <source>
        <strain evidence="2">DO16091913</strain>
        <tissue evidence="2">Muscle</tissue>
    </source>
</reference>
<keyword evidence="3" id="KW-1185">Reference proteome</keyword>
<feature type="compositionally biased region" description="Basic and acidic residues" evidence="1">
    <location>
        <begin position="284"/>
        <end position="312"/>
    </location>
</feature>
<evidence type="ECO:0000313" key="3">
    <source>
        <dbReference type="Proteomes" id="UP000297703"/>
    </source>
</evidence>
<dbReference type="AlphaFoldDB" id="A0A4D9DN66"/>
<accession>A0A4D9DN66</accession>
<sequence>MLIKSGCISAPPFPIWAARHREERKSKAKQRAKPASSLLAARLHSRDPGAAAELVCFSASWLLTGRSENFHADCKRSFSLSMEFSVSCRKELSLLDLLVRKKEVEKKGLMTEGLGACFSQTMELVANSQKTHQDDWILKNARLIIQADGSWLEFTSGNANQLLLVWYDQHKKAVQLLSVSYQQSHKPPSPGNFLVSTQLSQALELHIDLKRHGYFPNAYQDQRPEKVGPGLGCCVTGSKSQAKQTEQRTPFLRGFVRRFLGGKGAGVGDRTADLAPEPGSKLITDLHWDRTQQRAHDPSPRRRSPRGERPMEDVVNFSKGLSQTDVLRKKNELEEKGLVTEGLAACFSRAMELLERRQKPWMHRGGRLILQSDGCWVEFRTETNGPIQLVWKLTGDEGRESKWTQYDPTKQNFMHIKIKSSPTEEMSLTQRCSLLASLLAKKPSLTGADVPSLGGRE</sequence>
<reference evidence="2 3" key="2">
    <citation type="submission" date="2019-04" db="EMBL/GenBank/DDBJ databases">
        <title>The genome sequence of big-headed turtle.</title>
        <authorList>
            <person name="Gong S."/>
        </authorList>
    </citation>
    <scope>NUCLEOTIDE SEQUENCE [LARGE SCALE GENOMIC DNA]</scope>
    <source>
        <strain evidence="2">DO16091913</strain>
        <tissue evidence="2">Muscle</tissue>
    </source>
</reference>
<evidence type="ECO:0000313" key="2">
    <source>
        <dbReference type="EMBL" id="TFJ96989.1"/>
    </source>
</evidence>
<keyword evidence="2" id="KW-0808">Transferase</keyword>
<gene>
    <name evidence="2" type="ORF">DR999_PMT21194</name>
</gene>
<name>A0A4D9DN66_9SAUR</name>
<dbReference type="GO" id="GO:0016740">
    <property type="term" value="F:transferase activity"/>
    <property type="evidence" value="ECO:0007669"/>
    <property type="project" value="UniProtKB-KW"/>
</dbReference>
<comment type="caution">
    <text evidence="2">The sequence shown here is derived from an EMBL/GenBank/DDBJ whole genome shotgun (WGS) entry which is preliminary data.</text>
</comment>
<dbReference type="OrthoDB" id="10607023at2759"/>
<feature type="region of interest" description="Disordered" evidence="1">
    <location>
        <begin position="266"/>
        <end position="312"/>
    </location>
</feature>